<dbReference type="Gene3D" id="1.10.135.10">
    <property type="entry name" value="ATP:guanido phosphotransferase, N-terminal domain"/>
    <property type="match status" value="3"/>
</dbReference>
<proteinExistence type="inferred from homology"/>
<dbReference type="CDD" id="cd00716">
    <property type="entry name" value="creatine_kinase_like"/>
    <property type="match status" value="3"/>
</dbReference>
<evidence type="ECO:0000256" key="6">
    <source>
        <dbReference type="PROSITE-ProRule" id="PRU00842"/>
    </source>
</evidence>
<feature type="binding site" evidence="7">
    <location>
        <begin position="851"/>
        <end position="855"/>
    </location>
    <ligand>
        <name>ATP</name>
        <dbReference type="ChEBI" id="CHEBI:30616"/>
    </ligand>
</feature>
<feature type="domain" description="Phosphagen kinase C-terminal" evidence="10">
    <location>
        <begin position="848"/>
        <end position="1090"/>
    </location>
</feature>
<evidence type="ECO:0000259" key="10">
    <source>
        <dbReference type="PROSITE" id="PS51510"/>
    </source>
</evidence>
<dbReference type="GO" id="GO:0005615">
    <property type="term" value="C:extracellular space"/>
    <property type="evidence" value="ECO:0007669"/>
    <property type="project" value="TreeGrafter"/>
</dbReference>
<evidence type="ECO:0000256" key="4">
    <source>
        <dbReference type="ARBA" id="ARBA00022777"/>
    </source>
</evidence>
<keyword evidence="4 7" id="KW-0418">Kinase</keyword>
<dbReference type="PROSITE" id="PS51509">
    <property type="entry name" value="PHOSPHAGEN_KINASE_N"/>
    <property type="match status" value="3"/>
</dbReference>
<dbReference type="Gene3D" id="3.30.590.10">
    <property type="entry name" value="Glutamine synthetase/guanido kinase, catalytic domain"/>
    <property type="match status" value="3"/>
</dbReference>
<dbReference type="InterPro" id="IPR022413">
    <property type="entry name" value="ATP-guanido_PTrfase_N"/>
</dbReference>
<keyword evidence="5 7" id="KW-0067">ATP-binding</keyword>
<feature type="domain" description="Phosphagen kinase N-terminal" evidence="9">
    <location>
        <begin position="1"/>
        <end position="69"/>
    </location>
</feature>
<dbReference type="PROSITE" id="PS51510">
    <property type="entry name" value="PHOSPHAGEN_KINASE_C"/>
    <property type="match status" value="3"/>
</dbReference>
<feature type="binding site" evidence="7">
    <location>
        <begin position="99"/>
        <end position="103"/>
    </location>
    <ligand>
        <name>ATP</name>
        <dbReference type="ChEBI" id="CHEBI:30616"/>
    </ligand>
</feature>
<protein>
    <submittedName>
        <fullName evidence="11">DgyrCDS13198</fullName>
    </submittedName>
</protein>
<dbReference type="InterPro" id="IPR022414">
    <property type="entry name" value="ATP-guanido_PTrfase_cat"/>
</dbReference>
<evidence type="ECO:0000256" key="3">
    <source>
        <dbReference type="ARBA" id="ARBA00022741"/>
    </source>
</evidence>
<dbReference type="PANTHER" id="PTHR11547">
    <property type="entry name" value="ARGININE OR CREATINE KINASE"/>
    <property type="match status" value="1"/>
</dbReference>
<accession>A0A7I8W9Z3</accession>
<feature type="binding site" evidence="7">
    <location>
        <begin position="263"/>
        <end position="267"/>
    </location>
    <ligand>
        <name>ATP</name>
        <dbReference type="ChEBI" id="CHEBI:30616"/>
    </ligand>
</feature>
<dbReference type="EMBL" id="CAJFCJ010000024">
    <property type="protein sequence ID" value="CAD5124955.1"/>
    <property type="molecule type" value="Genomic_DNA"/>
</dbReference>
<evidence type="ECO:0000256" key="7">
    <source>
        <dbReference type="PROSITE-ProRule" id="PRU00843"/>
    </source>
</evidence>
<reference evidence="11 12" key="1">
    <citation type="submission" date="2020-08" db="EMBL/GenBank/DDBJ databases">
        <authorList>
            <person name="Hejnol A."/>
        </authorList>
    </citation>
    <scope>NUCLEOTIDE SEQUENCE [LARGE SCALE GENOMIC DNA]</scope>
</reference>
<evidence type="ECO:0000256" key="8">
    <source>
        <dbReference type="RuleBase" id="RU000505"/>
    </source>
</evidence>
<feature type="binding site" evidence="7">
    <location>
        <begin position="658"/>
        <end position="663"/>
    </location>
    <ligand>
        <name>ATP</name>
        <dbReference type="ChEBI" id="CHEBI:30616"/>
    </ligand>
</feature>
<name>A0A7I8W9Z3_9ANNE</name>
<keyword evidence="12" id="KW-1185">Reference proteome</keyword>
<feature type="domain" description="Phosphagen kinase C-terminal" evidence="10">
    <location>
        <begin position="96"/>
        <end position="338"/>
    </location>
</feature>
<feature type="binding site" evidence="7">
    <location>
        <begin position="466"/>
        <end position="470"/>
    </location>
    <ligand>
        <name>ATP</name>
        <dbReference type="ChEBI" id="CHEBI:30616"/>
    </ligand>
</feature>
<comment type="similarity">
    <text evidence="1 6 8">Belongs to the ATP:guanido phosphotransferase family.</text>
</comment>
<evidence type="ECO:0000256" key="2">
    <source>
        <dbReference type="ARBA" id="ARBA00022679"/>
    </source>
</evidence>
<feature type="binding site" evidence="7">
    <location>
        <position position="207"/>
    </location>
    <ligand>
        <name>ATP</name>
        <dbReference type="ChEBI" id="CHEBI:30616"/>
    </ligand>
</feature>
<organism evidence="11 12">
    <name type="scientific">Dimorphilus gyrociliatus</name>
    <dbReference type="NCBI Taxonomy" id="2664684"/>
    <lineage>
        <taxon>Eukaryota</taxon>
        <taxon>Metazoa</taxon>
        <taxon>Spiralia</taxon>
        <taxon>Lophotrochozoa</taxon>
        <taxon>Annelida</taxon>
        <taxon>Polychaeta</taxon>
        <taxon>Polychaeta incertae sedis</taxon>
        <taxon>Dinophilidae</taxon>
        <taxon>Dimorphilus</taxon>
    </lineage>
</organism>
<feature type="domain" description="Phosphagen kinase N-terminal" evidence="9">
    <location>
        <begin position="351"/>
        <end position="437"/>
    </location>
</feature>
<feature type="binding site" evidence="7">
    <location>
        <position position="574"/>
    </location>
    <ligand>
        <name>ATP</name>
        <dbReference type="ChEBI" id="CHEBI:30616"/>
    </ligand>
</feature>
<feature type="binding site" evidence="7">
    <location>
        <begin position="1043"/>
        <end position="1048"/>
    </location>
    <ligand>
        <name>ATP</name>
        <dbReference type="ChEBI" id="CHEBI:30616"/>
    </ligand>
</feature>
<feature type="domain" description="Phosphagen kinase C-terminal" evidence="10">
    <location>
        <begin position="463"/>
        <end position="705"/>
    </location>
</feature>
<dbReference type="GO" id="GO:0005524">
    <property type="term" value="F:ATP binding"/>
    <property type="evidence" value="ECO:0007669"/>
    <property type="project" value="UniProtKB-UniRule"/>
</dbReference>
<feature type="binding site" evidence="7">
    <location>
        <position position="529"/>
    </location>
    <ligand>
        <name>ATP</name>
        <dbReference type="ChEBI" id="CHEBI:30616"/>
    </ligand>
</feature>
<comment type="caution">
    <text evidence="11">The sequence shown here is derived from an EMBL/GenBank/DDBJ whole genome shotgun (WGS) entry which is preliminary data.</text>
</comment>
<dbReference type="InterPro" id="IPR014746">
    <property type="entry name" value="Gln_synth/guanido_kin_cat_dom"/>
</dbReference>
<dbReference type="GO" id="GO:0004111">
    <property type="term" value="F:creatine kinase activity"/>
    <property type="evidence" value="ECO:0007669"/>
    <property type="project" value="InterPro"/>
</dbReference>
<evidence type="ECO:0000259" key="9">
    <source>
        <dbReference type="PROSITE" id="PS51509"/>
    </source>
</evidence>
<dbReference type="SUPFAM" id="SSF55931">
    <property type="entry name" value="Glutamine synthetase/guanido kinase"/>
    <property type="match status" value="3"/>
</dbReference>
<dbReference type="FunFam" id="1.10.135.10:FF:000003">
    <property type="entry name" value="Three-domain arginine kinase"/>
    <property type="match status" value="1"/>
</dbReference>
<dbReference type="OrthoDB" id="430219at2759"/>
<feature type="binding site" evidence="7">
    <location>
        <begin position="291"/>
        <end position="296"/>
    </location>
    <ligand>
        <name>ATP</name>
        <dbReference type="ChEBI" id="CHEBI:30616"/>
    </ligand>
</feature>
<dbReference type="AlphaFoldDB" id="A0A7I8W9Z3"/>
<dbReference type="GO" id="GO:0046314">
    <property type="term" value="P:phosphocreatine biosynthetic process"/>
    <property type="evidence" value="ECO:0007669"/>
    <property type="project" value="InterPro"/>
</dbReference>
<dbReference type="InterPro" id="IPR022415">
    <property type="entry name" value="ATP-guanido_PTrfase_AS"/>
</dbReference>
<feature type="binding site" evidence="7">
    <location>
        <position position="959"/>
    </location>
    <ligand>
        <name>ATP</name>
        <dbReference type="ChEBI" id="CHEBI:30616"/>
    </ligand>
</feature>
<evidence type="ECO:0000313" key="12">
    <source>
        <dbReference type="Proteomes" id="UP000549394"/>
    </source>
</evidence>
<feature type="binding site" evidence="7">
    <location>
        <position position="914"/>
    </location>
    <ligand>
        <name>ATP</name>
        <dbReference type="ChEBI" id="CHEBI:30616"/>
    </ligand>
</feature>
<dbReference type="Pfam" id="PF02807">
    <property type="entry name" value="ATP-gua_PtransN"/>
    <property type="match status" value="3"/>
</dbReference>
<sequence>MAKCLTPEIWELLADKKTKTGFTIDKVIQTGVDNPGHPFIYTVGCVAGDEESYELFADLFDPVVSGRHGGYPKDAIHRTDLNASKIVGGDNLDPKYVLSSRVRTGRSIRGYSLPPHCTRAERRDVKDILTTALGKLDGEFKGKYYSLESMTEQEQNKLIEDHFLFDKPVSPLLTCAGMARDWPDARGIFHNDQKNFLVWVNEEDHSRVISMESSGNMKKVFQRFCTGLKKVEASIKAQGHEFMWNDHLGFILTCPSNLGTGLRAGVHVKLPHLAKENKFDELLKLLRLQKRGTGGVDTASTDGTFDISNADRLGKSEVELVQLVINGVETLIEIEKALEKGESIDDHWPTIVERPPGDFPDLSKHNNWMAKCLTPEIYDSLKEKKTSSGFTIDGVIQTGVDNPGHPFIMTVGAVAGDEESYEVFADLLDPIIEKRHNGYTKDMKHTTDLDATKLEGDELDSKYVLSSRVRTGRSIKGIALPPFCTRAERKKVETLVVEACNSFQGELAGKYYSLETMTEEEQNKLIEDHFLFDKPVSPLLTCAGMARDWPQARGIFHNDAKNLLVWVNEEDHTRIISMEKGGNMRGVFERFCAGLNSFEDSIKKSNYSFMWNEHLGYILTCPSNLGTGLRAGVHVKLPKLAKDSKFAGILKALRLQKRGTGGVDTEAKDGTFDISNLDRLGTSEVQQVQIVMDGVRKLIEIEKRLEAKKSFDDLLPENYRNEAEDENTAIATEFKVCEPKASNFPDLSKHNNWMAKCLTKEVFEKLKDAKTKSGFNLDGVIQTGVDNPGHPFIFTVGAVAGDEETYEVFADLLDPIIENRHNGYTKDKKHPTDMDSSKITNGQLDNDLVLSSRVRTGRSIRPIPLPPHCTRHERREVERILTKALSGLSGQFKGKYYPLSGMTEKEQDQLIADHFLFDKPVSPLLTCAGMARDWPDGRGIFHNKDKNFLVWINEEDHSRVISMEKGGNMKLVFDRFCEGLKLVEGSIRKQGYDFMWNEHLGYVLTCPSNLGTGLRAGVHVKLPNLCKDDRFDNILKYLRLQKRGTGGVDTESTDGTFDISNLDRLGFSEVELVQKVVDGVNLLCQMEKKLMAEEKIDELVPDLSEVANKAE</sequence>
<feature type="binding site" evidence="7">
    <location>
        <begin position="630"/>
        <end position="634"/>
    </location>
    <ligand>
        <name>ATP</name>
        <dbReference type="ChEBI" id="CHEBI:30616"/>
    </ligand>
</feature>
<dbReference type="FunFam" id="1.10.135.10:FF:000001">
    <property type="entry name" value="Creatine kinase M-type"/>
    <property type="match status" value="2"/>
</dbReference>
<feature type="domain" description="Phosphagen kinase N-terminal" evidence="9">
    <location>
        <begin position="735"/>
        <end position="822"/>
    </location>
</feature>
<feature type="binding site" evidence="7">
    <location>
        <begin position="1015"/>
        <end position="1019"/>
    </location>
    <ligand>
        <name>ATP</name>
        <dbReference type="ChEBI" id="CHEBI:30616"/>
    </ligand>
</feature>
<dbReference type="PROSITE" id="PS00112">
    <property type="entry name" value="PHOSPHAGEN_KINASE"/>
    <property type="match status" value="3"/>
</dbReference>
<dbReference type="PANTHER" id="PTHR11547:SF63">
    <property type="entry name" value="CREATINE KINASE M-TYPE"/>
    <property type="match status" value="1"/>
</dbReference>
<dbReference type="Proteomes" id="UP000549394">
    <property type="component" value="Unassembled WGS sequence"/>
</dbReference>
<evidence type="ECO:0000256" key="5">
    <source>
        <dbReference type="ARBA" id="ARBA00022840"/>
    </source>
</evidence>
<dbReference type="InterPro" id="IPR000749">
    <property type="entry name" value="ATP-guanido_PTrfase"/>
</dbReference>
<feature type="binding site" evidence="7">
    <location>
        <position position="162"/>
    </location>
    <ligand>
        <name>ATP</name>
        <dbReference type="ChEBI" id="CHEBI:30616"/>
    </ligand>
</feature>
<gene>
    <name evidence="11" type="ORF">DGYR_LOCUS12424</name>
</gene>
<dbReference type="FunFam" id="3.30.590.10:FF:000002">
    <property type="entry name" value="Creatine kinase S-type, mitochondrial"/>
    <property type="match status" value="3"/>
</dbReference>
<keyword evidence="2 7" id="KW-0808">Transferase</keyword>
<keyword evidence="3 7" id="KW-0547">Nucleotide-binding</keyword>
<evidence type="ECO:0000256" key="1">
    <source>
        <dbReference type="ARBA" id="ARBA00006798"/>
    </source>
</evidence>
<dbReference type="Pfam" id="PF00217">
    <property type="entry name" value="ATP-gua_Ptrans"/>
    <property type="match status" value="3"/>
</dbReference>
<dbReference type="SUPFAM" id="SSF48034">
    <property type="entry name" value="Guanido kinase N-terminal domain"/>
    <property type="match status" value="3"/>
</dbReference>
<evidence type="ECO:0000313" key="11">
    <source>
        <dbReference type="EMBL" id="CAD5124955.1"/>
    </source>
</evidence>
<dbReference type="InterPro" id="IPR036802">
    <property type="entry name" value="ATP-guanido_PTrfase_N_sf"/>
</dbReference>